<keyword evidence="5" id="KW-0574">Periplasm</keyword>
<evidence type="ECO:0000256" key="2">
    <source>
        <dbReference type="ARBA" id="ARBA00022448"/>
    </source>
</evidence>
<evidence type="ECO:0000256" key="4">
    <source>
        <dbReference type="ARBA" id="ARBA00022723"/>
    </source>
</evidence>
<feature type="binding site" description="covalent" evidence="8">
    <location>
        <position position="34"/>
    </location>
    <ligand>
        <name>heme c</name>
        <dbReference type="ChEBI" id="CHEBI:61717"/>
        <label>1</label>
    </ligand>
</feature>
<dbReference type="AlphaFoldDB" id="A6DGW7"/>
<keyword evidence="13" id="KW-1185">Reference proteome</keyword>
<dbReference type="STRING" id="313628.LNTAR_13577"/>
<feature type="binding site" description="covalent" evidence="8">
    <location>
        <position position="37"/>
    </location>
    <ligand>
        <name>heme c</name>
        <dbReference type="ChEBI" id="CHEBI:61717"/>
        <label>1</label>
    </ligand>
</feature>
<dbReference type="GO" id="GO:0042597">
    <property type="term" value="C:periplasmic space"/>
    <property type="evidence" value="ECO:0007669"/>
    <property type="project" value="UniProtKB-SubCell"/>
</dbReference>
<feature type="binding site" description="axial binding residue" evidence="9">
    <location>
        <position position="38"/>
    </location>
    <ligand>
        <name>heme c</name>
        <dbReference type="ChEBI" id="CHEBI:61717"/>
        <label>1</label>
    </ligand>
    <ligandPart>
        <name>Fe</name>
        <dbReference type="ChEBI" id="CHEBI:18248"/>
    </ligandPart>
</feature>
<dbReference type="Pfam" id="PF13442">
    <property type="entry name" value="Cytochrome_CBB3"/>
    <property type="match status" value="1"/>
</dbReference>
<dbReference type="eggNOG" id="COG2863">
    <property type="taxonomic scope" value="Bacteria"/>
</dbReference>
<feature type="chain" id="PRO_5002694352" evidence="10">
    <location>
        <begin position="19"/>
        <end position="203"/>
    </location>
</feature>
<evidence type="ECO:0000313" key="13">
    <source>
        <dbReference type="Proteomes" id="UP000004947"/>
    </source>
</evidence>
<evidence type="ECO:0000256" key="1">
    <source>
        <dbReference type="ARBA" id="ARBA00004418"/>
    </source>
</evidence>
<dbReference type="InterPro" id="IPR024167">
    <property type="entry name" value="Cytochrome_c4-like"/>
</dbReference>
<evidence type="ECO:0000259" key="11">
    <source>
        <dbReference type="PROSITE" id="PS51007"/>
    </source>
</evidence>
<dbReference type="InterPro" id="IPR050597">
    <property type="entry name" value="Cytochrome_c_Oxidase_Subunit"/>
</dbReference>
<keyword evidence="3 8" id="KW-0349">Heme</keyword>
<dbReference type="PROSITE" id="PS51007">
    <property type="entry name" value="CYTC"/>
    <property type="match status" value="2"/>
</dbReference>
<dbReference type="InterPro" id="IPR036909">
    <property type="entry name" value="Cyt_c-like_dom_sf"/>
</dbReference>
<evidence type="ECO:0000256" key="8">
    <source>
        <dbReference type="PIRSR" id="PIRSR000005-1"/>
    </source>
</evidence>
<feature type="signal peptide" evidence="10">
    <location>
        <begin position="1"/>
        <end position="18"/>
    </location>
</feature>
<comment type="subcellular location">
    <subcellularLocation>
        <location evidence="1">Periplasm</location>
    </subcellularLocation>
</comment>
<dbReference type="Gene3D" id="1.10.760.10">
    <property type="entry name" value="Cytochrome c-like domain"/>
    <property type="match status" value="2"/>
</dbReference>
<protein>
    <submittedName>
        <fullName evidence="12">Cytochrome c, class I</fullName>
    </submittedName>
</protein>
<dbReference type="Proteomes" id="UP000004947">
    <property type="component" value="Unassembled WGS sequence"/>
</dbReference>
<accession>A6DGW7</accession>
<dbReference type="Pfam" id="PF00034">
    <property type="entry name" value="Cytochrom_C"/>
    <property type="match status" value="1"/>
</dbReference>
<dbReference type="OrthoDB" id="9773456at2"/>
<name>A6DGW7_9BACT</name>
<feature type="binding site" description="covalent" evidence="8">
    <location>
        <position position="135"/>
    </location>
    <ligand>
        <name>heme c</name>
        <dbReference type="ChEBI" id="CHEBI:61717"/>
        <label>2</label>
    </ligand>
</feature>
<feature type="binding site" description="axial binding residue" evidence="9">
    <location>
        <position position="136"/>
    </location>
    <ligand>
        <name>heme c</name>
        <dbReference type="ChEBI" id="CHEBI:61717"/>
        <label>2</label>
    </ligand>
    <ligandPart>
        <name>Fe</name>
        <dbReference type="ChEBI" id="CHEBI:18248"/>
    </ligandPart>
</feature>
<comment type="PTM">
    <text evidence="8">Binds 2 heme c groups covalently per subunit.</text>
</comment>
<keyword evidence="4 9" id="KW-0479">Metal-binding</keyword>
<evidence type="ECO:0000256" key="7">
    <source>
        <dbReference type="ARBA" id="ARBA00023004"/>
    </source>
</evidence>
<dbReference type="RefSeq" id="WP_007277152.1">
    <property type="nucleotide sequence ID" value="NZ_ABCK01000003.1"/>
</dbReference>
<feature type="domain" description="Cytochrome c" evidence="11">
    <location>
        <begin position="119"/>
        <end position="196"/>
    </location>
</feature>
<dbReference type="EMBL" id="ABCK01000003">
    <property type="protein sequence ID" value="EDM28850.1"/>
    <property type="molecule type" value="Genomic_DNA"/>
</dbReference>
<dbReference type="SUPFAM" id="SSF46626">
    <property type="entry name" value="Cytochrome c"/>
    <property type="match status" value="2"/>
</dbReference>
<feature type="domain" description="Cytochrome c" evidence="11">
    <location>
        <begin position="21"/>
        <end position="108"/>
    </location>
</feature>
<gene>
    <name evidence="12" type="ORF">LNTAR_13577</name>
</gene>
<keyword evidence="10" id="KW-0732">Signal</keyword>
<dbReference type="PANTHER" id="PTHR33751">
    <property type="entry name" value="CBB3-TYPE CYTOCHROME C OXIDASE SUBUNIT FIXP"/>
    <property type="match status" value="1"/>
</dbReference>
<dbReference type="PIRSF" id="PIRSF000005">
    <property type="entry name" value="Cytochrome_c4"/>
    <property type="match status" value="1"/>
</dbReference>
<comment type="caution">
    <text evidence="12">The sequence shown here is derived from an EMBL/GenBank/DDBJ whole genome shotgun (WGS) entry which is preliminary data.</text>
</comment>
<evidence type="ECO:0000256" key="9">
    <source>
        <dbReference type="PIRSR" id="PIRSR000005-2"/>
    </source>
</evidence>
<proteinExistence type="predicted"/>
<keyword evidence="2" id="KW-0813">Transport</keyword>
<evidence type="ECO:0000256" key="3">
    <source>
        <dbReference type="ARBA" id="ARBA00022617"/>
    </source>
</evidence>
<dbReference type="PANTHER" id="PTHR33751:SF9">
    <property type="entry name" value="CYTOCHROME C4"/>
    <property type="match status" value="1"/>
</dbReference>
<organism evidence="12 13">
    <name type="scientific">Lentisphaera araneosa HTCC2155</name>
    <dbReference type="NCBI Taxonomy" id="313628"/>
    <lineage>
        <taxon>Bacteria</taxon>
        <taxon>Pseudomonadati</taxon>
        <taxon>Lentisphaerota</taxon>
        <taxon>Lentisphaeria</taxon>
        <taxon>Lentisphaerales</taxon>
        <taxon>Lentisphaeraceae</taxon>
        <taxon>Lentisphaera</taxon>
    </lineage>
</organism>
<evidence type="ECO:0000256" key="10">
    <source>
        <dbReference type="SAM" id="SignalP"/>
    </source>
</evidence>
<keyword evidence="7 9" id="KW-0408">Iron</keyword>
<keyword evidence="6" id="KW-0249">Electron transport</keyword>
<feature type="binding site" description="covalent" evidence="8">
    <location>
        <position position="132"/>
    </location>
    <ligand>
        <name>heme c</name>
        <dbReference type="ChEBI" id="CHEBI:61717"/>
        <label>2</label>
    </ligand>
</feature>
<reference evidence="12 13" key="1">
    <citation type="journal article" date="2010" name="J. Bacteriol.">
        <title>Genome sequence of Lentisphaera araneosa HTCC2155T, the type species of the order Lentisphaerales in the phylum Lentisphaerae.</title>
        <authorList>
            <person name="Thrash J.C."/>
            <person name="Cho J.C."/>
            <person name="Vergin K.L."/>
            <person name="Morris R.M."/>
            <person name="Giovannoni S.J."/>
        </authorList>
    </citation>
    <scope>NUCLEOTIDE SEQUENCE [LARGE SCALE GENOMIC DNA]</scope>
    <source>
        <strain evidence="12 13">HTCC2155</strain>
    </source>
</reference>
<dbReference type="GO" id="GO:0009055">
    <property type="term" value="F:electron transfer activity"/>
    <property type="evidence" value="ECO:0007669"/>
    <property type="project" value="InterPro"/>
</dbReference>
<evidence type="ECO:0000256" key="5">
    <source>
        <dbReference type="ARBA" id="ARBA00022764"/>
    </source>
</evidence>
<evidence type="ECO:0000313" key="12">
    <source>
        <dbReference type="EMBL" id="EDM28850.1"/>
    </source>
</evidence>
<evidence type="ECO:0000256" key="6">
    <source>
        <dbReference type="ARBA" id="ARBA00022982"/>
    </source>
</evidence>
<feature type="binding site" description="axial binding residue" evidence="9">
    <location>
        <position position="85"/>
    </location>
    <ligand>
        <name>heme c</name>
        <dbReference type="ChEBI" id="CHEBI:61717"/>
        <label>1</label>
    </ligand>
    <ligandPart>
        <name>Fe</name>
        <dbReference type="ChEBI" id="CHEBI:18248"/>
    </ligandPart>
</feature>
<sequence length="203" mass="22577">MKKFMVLSACLLSGVLSAESTVAEQAEQIFKERCTACHLDDGHGLKSMKVASIAGLPRWYVAQQLRHFRDGKRGAHINDVEGKMMQSMTQTLDDKSVAFLGKHIQGMKPLKKRQTIKGGDKVVGEKIYKKDCASCHGENAEGVRSLLAPPLTVQIDWYLEGQLKKFNEGIRSHVEGSKNPTKDQTKDLLAYLSSIDNSKDEEK</sequence>
<dbReference type="InterPro" id="IPR009056">
    <property type="entry name" value="Cyt_c-like_dom"/>
</dbReference>
<dbReference type="GO" id="GO:0005506">
    <property type="term" value="F:iron ion binding"/>
    <property type="evidence" value="ECO:0007669"/>
    <property type="project" value="InterPro"/>
</dbReference>
<dbReference type="GO" id="GO:0020037">
    <property type="term" value="F:heme binding"/>
    <property type="evidence" value="ECO:0007669"/>
    <property type="project" value="InterPro"/>
</dbReference>